<dbReference type="PIRSF" id="PIRSF000747">
    <property type="entry name" value="RPB5"/>
    <property type="match status" value="1"/>
</dbReference>
<gene>
    <name evidence="7" type="ORF">QJS10_CPB22g00980</name>
</gene>
<dbReference type="InterPro" id="IPR014381">
    <property type="entry name" value="Arch_Rpo5/euc_Rpb5"/>
</dbReference>
<reference evidence="7" key="2">
    <citation type="submission" date="2023-06" db="EMBL/GenBank/DDBJ databases">
        <authorList>
            <person name="Ma L."/>
            <person name="Liu K.-W."/>
            <person name="Li Z."/>
            <person name="Hsiao Y.-Y."/>
            <person name="Qi Y."/>
            <person name="Fu T."/>
            <person name="Tang G."/>
            <person name="Zhang D."/>
            <person name="Sun W.-H."/>
            <person name="Liu D.-K."/>
            <person name="Li Y."/>
            <person name="Chen G.-Z."/>
            <person name="Liu X.-D."/>
            <person name="Liao X.-Y."/>
            <person name="Jiang Y.-T."/>
            <person name="Yu X."/>
            <person name="Hao Y."/>
            <person name="Huang J."/>
            <person name="Zhao X.-W."/>
            <person name="Ke S."/>
            <person name="Chen Y.-Y."/>
            <person name="Wu W.-L."/>
            <person name="Hsu J.-L."/>
            <person name="Lin Y.-F."/>
            <person name="Huang M.-D."/>
            <person name="Li C.-Y."/>
            <person name="Huang L."/>
            <person name="Wang Z.-W."/>
            <person name="Zhao X."/>
            <person name="Zhong W.-Y."/>
            <person name="Peng D.-H."/>
            <person name="Ahmad S."/>
            <person name="Lan S."/>
            <person name="Zhang J.-S."/>
            <person name="Tsai W.-C."/>
            <person name="Van De Peer Y."/>
            <person name="Liu Z.-J."/>
        </authorList>
    </citation>
    <scope>NUCLEOTIDE SEQUENCE</scope>
    <source>
        <strain evidence="7">CP</strain>
        <tissue evidence="7">Leaves</tissue>
    </source>
</reference>
<dbReference type="GO" id="GO:0006362">
    <property type="term" value="P:transcription elongation by RNA polymerase I"/>
    <property type="evidence" value="ECO:0007669"/>
    <property type="project" value="TreeGrafter"/>
</dbReference>
<proteinExistence type="inferred from homology"/>
<comment type="subcellular location">
    <subcellularLocation>
        <location evidence="1">Nucleus</location>
    </subcellularLocation>
</comment>
<organism evidence="7 8">
    <name type="scientific">Acorus calamus</name>
    <name type="common">Sweet flag</name>
    <dbReference type="NCBI Taxonomy" id="4465"/>
    <lineage>
        <taxon>Eukaryota</taxon>
        <taxon>Viridiplantae</taxon>
        <taxon>Streptophyta</taxon>
        <taxon>Embryophyta</taxon>
        <taxon>Tracheophyta</taxon>
        <taxon>Spermatophyta</taxon>
        <taxon>Magnoliopsida</taxon>
        <taxon>Liliopsida</taxon>
        <taxon>Acoraceae</taxon>
        <taxon>Acorus</taxon>
    </lineage>
</organism>
<dbReference type="AlphaFoldDB" id="A0AAV9C1V8"/>
<dbReference type="PANTHER" id="PTHR10535:SF0">
    <property type="entry name" value="DNA-DIRECTED RNA POLYMERASES I, II, AND III SUBUNIT RPABC1"/>
    <property type="match status" value="1"/>
</dbReference>
<dbReference type="FunFam" id="3.90.940.20:FF:000001">
    <property type="entry name" value="DNA-directed RNA polymerases I, II, and III subunit RPABC1"/>
    <property type="match status" value="1"/>
</dbReference>
<dbReference type="GO" id="GO:0005665">
    <property type="term" value="C:RNA polymerase II, core complex"/>
    <property type="evidence" value="ECO:0007669"/>
    <property type="project" value="TreeGrafter"/>
</dbReference>
<evidence type="ECO:0000256" key="1">
    <source>
        <dbReference type="ARBA" id="ARBA00004123"/>
    </source>
</evidence>
<dbReference type="Pfam" id="PF01191">
    <property type="entry name" value="RNA_pol_Rpb5_C"/>
    <property type="match status" value="1"/>
</dbReference>
<keyword evidence="3" id="KW-0539">Nucleus</keyword>
<dbReference type="Gene3D" id="3.90.940.20">
    <property type="entry name" value="RPB5-like RNA polymerase subunit"/>
    <property type="match status" value="1"/>
</dbReference>
<evidence type="ECO:0000256" key="3">
    <source>
        <dbReference type="ARBA" id="ARBA00023242"/>
    </source>
</evidence>
<feature type="domain" description="RNA polymerase subunit H/Rpb5 C-terminal" evidence="5">
    <location>
        <begin position="134"/>
        <end position="205"/>
    </location>
</feature>
<dbReference type="InterPro" id="IPR005571">
    <property type="entry name" value="RNA_pol_Rpb5_N"/>
</dbReference>
<dbReference type="PANTHER" id="PTHR10535">
    <property type="entry name" value="DNA-DIRECTED RNA POLYMERASES I, II, AND III SUBUNIT RPABC1"/>
    <property type="match status" value="1"/>
</dbReference>
<name>A0AAV9C1V8_ACOCL</name>
<dbReference type="InterPro" id="IPR035913">
    <property type="entry name" value="RPB5-like_sf"/>
</dbReference>
<dbReference type="SUPFAM" id="SSF55287">
    <property type="entry name" value="RPB5-like RNA polymerase subunit"/>
    <property type="match status" value="1"/>
</dbReference>
<keyword evidence="8" id="KW-1185">Reference proteome</keyword>
<dbReference type="InterPro" id="IPR036710">
    <property type="entry name" value="RNA_pol_Rpb5_N_sf"/>
</dbReference>
<dbReference type="GO" id="GO:0006366">
    <property type="term" value="P:transcription by RNA polymerase II"/>
    <property type="evidence" value="ECO:0007669"/>
    <property type="project" value="TreeGrafter"/>
</dbReference>
<dbReference type="Pfam" id="PF03871">
    <property type="entry name" value="RNA_pol_Rpb5_N"/>
    <property type="match status" value="1"/>
</dbReference>
<feature type="domain" description="RNA polymerase Rpb5 N-terminal" evidence="6">
    <location>
        <begin position="9"/>
        <end position="78"/>
    </location>
</feature>
<evidence type="ECO:0000256" key="2">
    <source>
        <dbReference type="ARBA" id="ARBA00023163"/>
    </source>
</evidence>
<dbReference type="SUPFAM" id="SSF53036">
    <property type="entry name" value="Eukaryotic RPB5 N-terminal domain"/>
    <property type="match status" value="1"/>
</dbReference>
<keyword evidence="2" id="KW-0804">Transcription</keyword>
<dbReference type="GO" id="GO:0003899">
    <property type="term" value="F:DNA-directed RNA polymerase activity"/>
    <property type="evidence" value="ECO:0007669"/>
    <property type="project" value="InterPro"/>
</dbReference>
<reference evidence="7" key="1">
    <citation type="journal article" date="2023" name="Nat. Commun.">
        <title>Diploid and tetraploid genomes of Acorus and the evolution of monocots.</title>
        <authorList>
            <person name="Ma L."/>
            <person name="Liu K.W."/>
            <person name="Li Z."/>
            <person name="Hsiao Y.Y."/>
            <person name="Qi Y."/>
            <person name="Fu T."/>
            <person name="Tang G.D."/>
            <person name="Zhang D."/>
            <person name="Sun W.H."/>
            <person name="Liu D.K."/>
            <person name="Li Y."/>
            <person name="Chen G.Z."/>
            <person name="Liu X.D."/>
            <person name="Liao X.Y."/>
            <person name="Jiang Y.T."/>
            <person name="Yu X."/>
            <person name="Hao Y."/>
            <person name="Huang J."/>
            <person name="Zhao X.W."/>
            <person name="Ke S."/>
            <person name="Chen Y.Y."/>
            <person name="Wu W.L."/>
            <person name="Hsu J.L."/>
            <person name="Lin Y.F."/>
            <person name="Huang M.D."/>
            <person name="Li C.Y."/>
            <person name="Huang L."/>
            <person name="Wang Z.W."/>
            <person name="Zhao X."/>
            <person name="Zhong W.Y."/>
            <person name="Peng D.H."/>
            <person name="Ahmad S."/>
            <person name="Lan S."/>
            <person name="Zhang J.S."/>
            <person name="Tsai W.C."/>
            <person name="Van de Peer Y."/>
            <person name="Liu Z.J."/>
        </authorList>
    </citation>
    <scope>NUCLEOTIDE SEQUENCE</scope>
    <source>
        <strain evidence="7">CP</strain>
    </source>
</reference>
<accession>A0AAV9C1V8</accession>
<dbReference type="InterPro" id="IPR000783">
    <property type="entry name" value="RNA_pol_subH/Rpb5_C"/>
</dbReference>
<dbReference type="GO" id="GO:0005736">
    <property type="term" value="C:RNA polymerase I complex"/>
    <property type="evidence" value="ECO:0007669"/>
    <property type="project" value="TreeGrafter"/>
</dbReference>
<dbReference type="Proteomes" id="UP001180020">
    <property type="component" value="Unassembled WGS sequence"/>
</dbReference>
<dbReference type="GO" id="GO:0005666">
    <property type="term" value="C:RNA polymerase III complex"/>
    <property type="evidence" value="ECO:0007669"/>
    <property type="project" value="TreeGrafter"/>
</dbReference>
<evidence type="ECO:0000256" key="4">
    <source>
        <dbReference type="ARBA" id="ARBA00025765"/>
    </source>
</evidence>
<evidence type="ECO:0000313" key="8">
    <source>
        <dbReference type="Proteomes" id="UP001180020"/>
    </source>
</evidence>
<dbReference type="HAMAP" id="MF_00025">
    <property type="entry name" value="RNApol_Rpo5_RPB5"/>
    <property type="match status" value="1"/>
</dbReference>
<evidence type="ECO:0000259" key="6">
    <source>
        <dbReference type="Pfam" id="PF03871"/>
    </source>
</evidence>
<protein>
    <submittedName>
        <fullName evidence="7">Uncharacterized protein</fullName>
    </submittedName>
</protein>
<evidence type="ECO:0000313" key="7">
    <source>
        <dbReference type="EMBL" id="KAK1282710.1"/>
    </source>
</evidence>
<evidence type="ECO:0000259" key="5">
    <source>
        <dbReference type="Pfam" id="PF01191"/>
    </source>
</evidence>
<dbReference type="GO" id="GO:0042797">
    <property type="term" value="P:tRNA transcription by RNA polymerase III"/>
    <property type="evidence" value="ECO:0007669"/>
    <property type="project" value="TreeGrafter"/>
</dbReference>
<dbReference type="EMBL" id="JAUJYO010000022">
    <property type="protein sequence ID" value="KAK1282710.1"/>
    <property type="molecule type" value="Genomic_DNA"/>
</dbReference>
<sequence>MADDEVPLSKRLYWIRHTVFEMLTDRGGYVIADSDLNETYQQFLDRFTGGVTRVQLHLVFSRRDDPSDGIYIFFVEEEFRKNIMEAYLRKVDREKATRVLFVIPDTSRLVSAQSINEQYPDWHVEIFLEKELLVNITKNEMVPQYELLNEDMKEALLEFYKAKETQLPRILLHDPIARYYGISRGDVMKITRQSQTAGTYVTYRIAV</sequence>
<comment type="similarity">
    <text evidence="4">Belongs to the archaeal Rpo5/eukaryotic RPB5 RNA polymerase subunit family.</text>
</comment>
<dbReference type="Gene3D" id="3.40.1340.10">
    <property type="entry name" value="RNA polymerase, Rpb5, N-terminal domain"/>
    <property type="match status" value="1"/>
</dbReference>
<dbReference type="GO" id="GO:0003677">
    <property type="term" value="F:DNA binding"/>
    <property type="evidence" value="ECO:0007669"/>
    <property type="project" value="InterPro"/>
</dbReference>
<comment type="caution">
    <text evidence="7">The sequence shown here is derived from an EMBL/GenBank/DDBJ whole genome shotgun (WGS) entry which is preliminary data.</text>
</comment>